<dbReference type="Gene3D" id="2.20.200.10">
    <property type="entry name" value="Outer membrane efflux proteins (OEP)"/>
    <property type="match status" value="1"/>
</dbReference>
<dbReference type="Gene3D" id="1.20.1600.10">
    <property type="entry name" value="Outer membrane efflux proteins (OEP)"/>
    <property type="match status" value="1"/>
</dbReference>
<dbReference type="EMBL" id="JAMXMC010000002">
    <property type="protein sequence ID" value="MCO5975690.1"/>
    <property type="molecule type" value="Genomic_DNA"/>
</dbReference>
<dbReference type="Proteomes" id="UP001204851">
    <property type="component" value="Unassembled WGS sequence"/>
</dbReference>
<proteinExistence type="inferred from homology"/>
<dbReference type="PROSITE" id="PS51257">
    <property type="entry name" value="PROKAR_LIPOPROTEIN"/>
    <property type="match status" value="1"/>
</dbReference>
<organism evidence="3 4">
    <name type="scientific">Ideonella oryzae</name>
    <dbReference type="NCBI Taxonomy" id="2937441"/>
    <lineage>
        <taxon>Bacteria</taxon>
        <taxon>Pseudomonadati</taxon>
        <taxon>Pseudomonadota</taxon>
        <taxon>Betaproteobacteria</taxon>
        <taxon>Burkholderiales</taxon>
        <taxon>Sphaerotilaceae</taxon>
        <taxon>Ideonella</taxon>
    </lineage>
</organism>
<evidence type="ECO:0000313" key="4">
    <source>
        <dbReference type="Proteomes" id="UP001204851"/>
    </source>
</evidence>
<comment type="caution">
    <text evidence="3">The sequence shown here is derived from an EMBL/GenBank/DDBJ whole genome shotgun (WGS) entry which is preliminary data.</text>
</comment>
<dbReference type="NCBIfam" id="TIGR01845">
    <property type="entry name" value="outer_NodT"/>
    <property type="match status" value="1"/>
</dbReference>
<keyword evidence="2" id="KW-0449">Lipoprotein</keyword>
<keyword evidence="2" id="KW-0564">Palmitate</keyword>
<keyword evidence="2" id="KW-1134">Transmembrane beta strand</keyword>
<name>A0ABT1BHJ2_9BURK</name>
<evidence type="ECO:0000313" key="3">
    <source>
        <dbReference type="EMBL" id="MCO5975690.1"/>
    </source>
</evidence>
<evidence type="ECO:0000256" key="1">
    <source>
        <dbReference type="ARBA" id="ARBA00007613"/>
    </source>
</evidence>
<dbReference type="Pfam" id="PF02321">
    <property type="entry name" value="OEP"/>
    <property type="match status" value="2"/>
</dbReference>
<protein>
    <submittedName>
        <fullName evidence="3">Efflux transporter outer membrane subunit</fullName>
    </submittedName>
</protein>
<dbReference type="SUPFAM" id="SSF56954">
    <property type="entry name" value="Outer membrane efflux proteins (OEP)"/>
    <property type="match status" value="1"/>
</dbReference>
<accession>A0ABT1BHJ2</accession>
<dbReference type="PANTHER" id="PTHR30203:SF32">
    <property type="entry name" value="CATION EFFLUX SYSTEM PROTEIN CUSC"/>
    <property type="match status" value="1"/>
</dbReference>
<sequence>MIRRLTMTLTPLALSLGLAGCLNLAPDYQRPALPVPAALPEASAAAPAALPGWRELVRDERLRQVLNRALAQSRDLRVAVLNVERSRAQLRITDADRWPALSVGVTGQRAPNSSGNETNTFTGGLQLASYELDLFGRLRNNSDAASATLLSNAAAARSARLSLVTATATAWLTLAADEEQLRLAQRTLATRDETLRLVRLQADVGAASELDLRGVQTLSAQARATVAQLQRQRDADLNALNLLVGESLPPELLPGSMAATDAHWLADVPAFASSDLLLGRPDLMQAEQSLVAANANIGAARAALFPAITLSGSYGVASDSLSGLIHDGITASTISGSVLLSIFDAGRRQANVKVAEVNRDIAVAQYEKAVQTAFSEAATALQGQAQWRAQVQAQSGLLEAERERYRLTKLKYDVGAASQLDYLDIERSLASAEQALVQVRLGELLNRLSLYKALGGEERGTPLSAEAPASAAEPS</sequence>
<reference evidence="3 4" key="1">
    <citation type="submission" date="2022-06" db="EMBL/GenBank/DDBJ databases">
        <title>Ideonella sp. NS12-5 Genome sequencing and assembly.</title>
        <authorList>
            <person name="Jung Y."/>
        </authorList>
    </citation>
    <scope>NUCLEOTIDE SEQUENCE [LARGE SCALE GENOMIC DNA]</scope>
    <source>
        <strain evidence="3 4">NS12-5</strain>
    </source>
</reference>
<dbReference type="RefSeq" id="WP_252768135.1">
    <property type="nucleotide sequence ID" value="NZ_JAMXMC010000002.1"/>
</dbReference>
<gene>
    <name evidence="3" type="ORF">M0L44_02995</name>
</gene>
<keyword evidence="2" id="KW-0732">Signal</keyword>
<comment type="similarity">
    <text evidence="1 2">Belongs to the outer membrane factor (OMF) (TC 1.B.17) family.</text>
</comment>
<keyword evidence="4" id="KW-1185">Reference proteome</keyword>
<feature type="signal peptide" evidence="2">
    <location>
        <begin position="1"/>
        <end position="24"/>
    </location>
</feature>
<keyword evidence="2" id="KW-0812">Transmembrane</keyword>
<feature type="chain" id="PRO_5044997540" evidence="2">
    <location>
        <begin position="25"/>
        <end position="475"/>
    </location>
</feature>
<comment type="subcellular location">
    <subcellularLocation>
        <location evidence="2">Cell membrane</location>
        <topology evidence="2">Lipid-anchor</topology>
    </subcellularLocation>
</comment>
<dbReference type="InterPro" id="IPR010131">
    <property type="entry name" value="MdtP/NodT-like"/>
</dbReference>
<dbReference type="PANTHER" id="PTHR30203">
    <property type="entry name" value="OUTER MEMBRANE CATION EFFLUX PROTEIN"/>
    <property type="match status" value="1"/>
</dbReference>
<keyword evidence="2" id="KW-0472">Membrane</keyword>
<dbReference type="InterPro" id="IPR003423">
    <property type="entry name" value="OMP_efflux"/>
</dbReference>
<evidence type="ECO:0000256" key="2">
    <source>
        <dbReference type="RuleBase" id="RU362097"/>
    </source>
</evidence>